<accession>A0ABY6UCH8</accession>
<feature type="chain" id="PRO_5047037366" evidence="2">
    <location>
        <begin position="22"/>
        <end position="838"/>
    </location>
</feature>
<feature type="compositionally biased region" description="Basic and acidic residues" evidence="1">
    <location>
        <begin position="310"/>
        <end position="323"/>
    </location>
</feature>
<proteinExistence type="predicted"/>
<evidence type="ECO:0000256" key="2">
    <source>
        <dbReference type="SAM" id="SignalP"/>
    </source>
</evidence>
<feature type="signal peptide" evidence="2">
    <location>
        <begin position="1"/>
        <end position="21"/>
    </location>
</feature>
<keyword evidence="4" id="KW-1185">Reference proteome</keyword>
<sequence length="838" mass="92217">MFNLRQLAALAVICYASPSHATSSSLKPSKDIAKDRAPQIFNSVHDSMRQWGSSLHHNGVSFFLGTVPEGVLLYHGNNRPESPTEPDWLAYEIEHAEQFARSRGPPPGKDKSRKDKSRAERRNPFFNLNPVDTETQQHILNTGDKNPQIPDDEDEEKKKGGWLHVYKTTRALPFLYIDGMSGGKTDMGTLDSQDYLLRNKTQEEDDEPGKPHRGPMGEGTRAKELCELSTSWGLQGVIRMEAGFEIIKCDFKDGLEEIQTLRRPARGSGGFGPPPGYGPGGPDQDRPDGPGKGPDSPGKGPDGPGKWPGHRPDGPGGERPDGLNIGRVKDLGLRLNIRHAILKTGLIGLHHHAALGPGLALLLPPVLLLHDAPRMVPNSHPHPRHLAFGLVLVHDIPKMVLNIDYHLLLLIGLGLVLLLASQKMELNTHHHHRKVSSLDPDILMAVLKMSRNTHPEEVPDLGPGLLDVNLKTDLNTRHHMAQGHGQNIPHDAPRMGPNILHHHLVTGPGLALLLTTVERDLNVGRHLLAIGPGLPWPGHPPRRPEGEPGNSPGKRPSRGPGHGPGNGGGSISSFEFLRGISNRYDGIGSTRTVLDYSSMVSAYFFPVNLTNPDPKRPDLPRLTNLSDDELKHIRGVVGDVVKQRLDEKAPIINWQDVADLIVKRYAERLQFMTQEGTTPKRIADEANFLLDTFIDYSAEEKSQDNSAGISRCTNLYLQPITPKTKADELIHAAFEEVLSQICTTLFKVRDISLVAQQNEDYALPAAVGTLQSLLNYLGWATFKRCPPCGVDEVCLIPMWPFGDVDAYEHPRCVKSTDGRGDGESYWGDRPGPPPPKYE</sequence>
<dbReference type="PANTHER" id="PTHR35204">
    <property type="entry name" value="YALI0A21131P"/>
    <property type="match status" value="1"/>
</dbReference>
<feature type="compositionally biased region" description="Gly residues" evidence="1">
    <location>
        <begin position="560"/>
        <end position="570"/>
    </location>
</feature>
<name>A0ABY6UCH8_BIOOC</name>
<feature type="region of interest" description="Disordered" evidence="1">
    <location>
        <begin position="98"/>
        <end position="129"/>
    </location>
</feature>
<organism evidence="3 4">
    <name type="scientific">Bionectria ochroleuca</name>
    <name type="common">Gliocladium roseum</name>
    <dbReference type="NCBI Taxonomy" id="29856"/>
    <lineage>
        <taxon>Eukaryota</taxon>
        <taxon>Fungi</taxon>
        <taxon>Dikarya</taxon>
        <taxon>Ascomycota</taxon>
        <taxon>Pezizomycotina</taxon>
        <taxon>Sordariomycetes</taxon>
        <taxon>Hypocreomycetidae</taxon>
        <taxon>Hypocreales</taxon>
        <taxon>Bionectriaceae</taxon>
        <taxon>Clonostachys</taxon>
    </lineage>
</organism>
<reference evidence="3 4" key="1">
    <citation type="submission" date="2019-06" db="EMBL/GenBank/DDBJ databases">
        <authorList>
            <person name="Broberg M."/>
        </authorList>
    </citation>
    <scope>NUCLEOTIDE SEQUENCE [LARGE SCALE GENOMIC DNA]</scope>
</reference>
<feature type="compositionally biased region" description="Basic and acidic residues" evidence="1">
    <location>
        <begin position="108"/>
        <end position="123"/>
    </location>
</feature>
<feature type="region of interest" description="Disordered" evidence="1">
    <location>
        <begin position="531"/>
        <end position="572"/>
    </location>
</feature>
<comment type="caution">
    <text evidence="3">The sequence shown here is derived from an EMBL/GenBank/DDBJ whole genome shotgun (WGS) entry which is preliminary data.</text>
</comment>
<evidence type="ECO:0000313" key="4">
    <source>
        <dbReference type="Proteomes" id="UP000766486"/>
    </source>
</evidence>
<protein>
    <submittedName>
        <fullName evidence="3">Uncharacterized protein</fullName>
    </submittedName>
</protein>
<feature type="compositionally biased region" description="Low complexity" evidence="1">
    <location>
        <begin position="293"/>
        <end position="307"/>
    </location>
</feature>
<feature type="region of interest" description="Disordered" evidence="1">
    <location>
        <begin position="262"/>
        <end position="323"/>
    </location>
</feature>
<dbReference type="Proteomes" id="UP000766486">
    <property type="component" value="Unassembled WGS sequence"/>
</dbReference>
<dbReference type="EMBL" id="CABFNS010000794">
    <property type="protein sequence ID" value="VUC28860.1"/>
    <property type="molecule type" value="Genomic_DNA"/>
</dbReference>
<feature type="region of interest" description="Disordered" evidence="1">
    <location>
        <begin position="815"/>
        <end position="838"/>
    </location>
</feature>
<feature type="region of interest" description="Disordered" evidence="1">
    <location>
        <begin position="201"/>
        <end position="221"/>
    </location>
</feature>
<evidence type="ECO:0000256" key="1">
    <source>
        <dbReference type="SAM" id="MobiDB-lite"/>
    </source>
</evidence>
<dbReference type="PANTHER" id="PTHR35204:SF1">
    <property type="entry name" value="ENTEROTOXIN"/>
    <property type="match status" value="1"/>
</dbReference>
<gene>
    <name evidence="3" type="ORF">CLO192961_LOCUS245250</name>
</gene>
<keyword evidence="2" id="KW-0732">Signal</keyword>
<evidence type="ECO:0000313" key="3">
    <source>
        <dbReference type="EMBL" id="VUC28860.1"/>
    </source>
</evidence>
<dbReference type="InterPro" id="IPR038921">
    <property type="entry name" value="YOR389W-like"/>
</dbReference>